<keyword evidence="1" id="KW-0472">Membrane</keyword>
<reference evidence="2 3" key="1">
    <citation type="submission" date="2014-03" db="EMBL/GenBank/DDBJ databases">
        <title>Draft genome sequence of the Serratia grimesii strain a2.</title>
        <authorList>
            <person name="Toymentseva A."/>
            <person name="Kazakov S."/>
            <person name="Giliazeva A."/>
            <person name="Ismagilova R."/>
            <person name="Shah R."/>
            <person name="Sharipova M."/>
            <person name="Khaitlina S."/>
            <person name="Mardanova A."/>
        </authorList>
    </citation>
    <scope>NUCLEOTIDE SEQUENCE [LARGE SCALE GENOMIC DNA]</scope>
    <source>
        <strain evidence="2 3">A2</strain>
    </source>
</reference>
<dbReference type="Pfam" id="PF04657">
    <property type="entry name" value="DMT_YdcZ"/>
    <property type="match status" value="1"/>
</dbReference>
<keyword evidence="3" id="KW-1185">Reference proteome</keyword>
<feature type="transmembrane region" description="Helical" evidence="1">
    <location>
        <begin position="94"/>
        <end position="116"/>
    </location>
</feature>
<keyword evidence="1" id="KW-1133">Transmembrane helix</keyword>
<comment type="caution">
    <text evidence="2">The sequence shown here is derived from an EMBL/GenBank/DDBJ whole genome shotgun (WGS) entry which is preliminary data.</text>
</comment>
<dbReference type="PANTHER" id="PTHR34821">
    <property type="entry name" value="INNER MEMBRANE PROTEIN YDCZ"/>
    <property type="match status" value="1"/>
</dbReference>
<dbReference type="PANTHER" id="PTHR34821:SF2">
    <property type="entry name" value="INNER MEMBRANE PROTEIN YDCZ"/>
    <property type="match status" value="1"/>
</dbReference>
<dbReference type="Proteomes" id="UP000028721">
    <property type="component" value="Unassembled WGS sequence"/>
</dbReference>
<gene>
    <name evidence="2" type="ORF">CR62_13230</name>
</gene>
<feature type="transmembrane region" description="Helical" evidence="1">
    <location>
        <begin position="34"/>
        <end position="55"/>
    </location>
</feature>
<protein>
    <submittedName>
        <fullName evidence="2">Membrane protein</fullName>
    </submittedName>
</protein>
<evidence type="ECO:0000256" key="1">
    <source>
        <dbReference type="SAM" id="Phobius"/>
    </source>
</evidence>
<sequence>MAMNIMLLLLVAAGISLVIQNLLMVRITESVSTVLITLVINSSVGLLLLMGLLFAKNGVSALAEVTGTLRIWMLLPGLLGSFFVFSGILGYQKLGAATTIAVLVASQLVAGLMVDIYKAGPAALRENLPALLGGVLLVIGAFLVARRSF</sequence>
<evidence type="ECO:0000313" key="3">
    <source>
        <dbReference type="Proteomes" id="UP000028721"/>
    </source>
</evidence>
<feature type="transmembrane region" description="Helical" evidence="1">
    <location>
        <begin position="67"/>
        <end position="88"/>
    </location>
</feature>
<dbReference type="EMBL" id="JGVP01000003">
    <property type="protein sequence ID" value="KFB89740.1"/>
    <property type="molecule type" value="Genomic_DNA"/>
</dbReference>
<dbReference type="GeneID" id="75282930"/>
<organism evidence="2 3">
    <name type="scientific">Serratia grimesii</name>
    <dbReference type="NCBI Taxonomy" id="82995"/>
    <lineage>
        <taxon>Bacteria</taxon>
        <taxon>Pseudomonadati</taxon>
        <taxon>Pseudomonadota</taxon>
        <taxon>Gammaproteobacteria</taxon>
        <taxon>Enterobacterales</taxon>
        <taxon>Yersiniaceae</taxon>
        <taxon>Serratia</taxon>
    </lineage>
</organism>
<proteinExistence type="predicted"/>
<dbReference type="RefSeq" id="WP_370452813.1">
    <property type="nucleotide sequence ID" value="NZ_CAMIQM010000002.1"/>
</dbReference>
<accession>A0ABR4UD23</accession>
<name>A0ABR4UD23_9GAMM</name>
<dbReference type="InterPro" id="IPR006750">
    <property type="entry name" value="YdcZ"/>
</dbReference>
<evidence type="ECO:0000313" key="2">
    <source>
        <dbReference type="EMBL" id="KFB89740.1"/>
    </source>
</evidence>
<keyword evidence="1" id="KW-0812">Transmembrane</keyword>
<feature type="transmembrane region" description="Helical" evidence="1">
    <location>
        <begin position="128"/>
        <end position="145"/>
    </location>
</feature>